<dbReference type="EMBL" id="JAVXUP010000867">
    <property type="protein sequence ID" value="KAK3019601.1"/>
    <property type="molecule type" value="Genomic_DNA"/>
</dbReference>
<reference evidence="7" key="1">
    <citation type="submission" date="2022-12" db="EMBL/GenBank/DDBJ databases">
        <title>Draft genome assemblies for two species of Escallonia (Escalloniales).</title>
        <authorList>
            <person name="Chanderbali A."/>
            <person name="Dervinis C."/>
            <person name="Anghel I."/>
            <person name="Soltis D."/>
            <person name="Soltis P."/>
            <person name="Zapata F."/>
        </authorList>
    </citation>
    <scope>NUCLEOTIDE SEQUENCE</scope>
    <source>
        <strain evidence="7">UCBG64.0493</strain>
        <tissue evidence="7">Leaf</tissue>
    </source>
</reference>
<dbReference type="PROSITE" id="PS51485">
    <property type="entry name" value="PHYTOCYANIN"/>
    <property type="match status" value="1"/>
</dbReference>
<evidence type="ECO:0000313" key="8">
    <source>
        <dbReference type="Proteomes" id="UP001188597"/>
    </source>
</evidence>
<evidence type="ECO:0000313" key="7">
    <source>
        <dbReference type="EMBL" id="KAK3019601.1"/>
    </source>
</evidence>
<keyword evidence="8" id="KW-1185">Reference proteome</keyword>
<dbReference type="AlphaFoldDB" id="A0AA88W1U8"/>
<keyword evidence="1" id="KW-0479">Metal-binding</keyword>
<comment type="caution">
    <text evidence="7">The sequence shown here is derived from an EMBL/GenBank/DDBJ whole genome shotgun (WGS) entry which is preliminary data.</text>
</comment>
<dbReference type="PANTHER" id="PTHR33021:SF443">
    <property type="entry name" value="MAVICYANIN-LIKE"/>
    <property type="match status" value="1"/>
</dbReference>
<dbReference type="InterPro" id="IPR008972">
    <property type="entry name" value="Cupredoxin"/>
</dbReference>
<keyword evidence="3" id="KW-0325">Glycoprotein</keyword>
<dbReference type="InterPro" id="IPR039391">
    <property type="entry name" value="Phytocyanin-like"/>
</dbReference>
<accession>A0AA88W1U8</accession>
<evidence type="ECO:0000256" key="1">
    <source>
        <dbReference type="ARBA" id="ARBA00022723"/>
    </source>
</evidence>
<organism evidence="7 8">
    <name type="scientific">Escallonia herrerae</name>
    <dbReference type="NCBI Taxonomy" id="1293975"/>
    <lineage>
        <taxon>Eukaryota</taxon>
        <taxon>Viridiplantae</taxon>
        <taxon>Streptophyta</taxon>
        <taxon>Embryophyta</taxon>
        <taxon>Tracheophyta</taxon>
        <taxon>Spermatophyta</taxon>
        <taxon>Magnoliopsida</taxon>
        <taxon>eudicotyledons</taxon>
        <taxon>Gunneridae</taxon>
        <taxon>Pentapetalae</taxon>
        <taxon>asterids</taxon>
        <taxon>campanulids</taxon>
        <taxon>Escalloniales</taxon>
        <taxon>Escalloniaceae</taxon>
        <taxon>Escallonia</taxon>
    </lineage>
</organism>
<keyword evidence="5" id="KW-0732">Signal</keyword>
<feature type="domain" description="Phytocyanin" evidence="6">
    <location>
        <begin position="26"/>
        <end position="134"/>
    </location>
</feature>
<evidence type="ECO:0000256" key="5">
    <source>
        <dbReference type="SAM" id="SignalP"/>
    </source>
</evidence>
<evidence type="ECO:0000256" key="4">
    <source>
        <dbReference type="SAM" id="MobiDB-lite"/>
    </source>
</evidence>
<dbReference type="GO" id="GO:0005886">
    <property type="term" value="C:plasma membrane"/>
    <property type="evidence" value="ECO:0007669"/>
    <property type="project" value="TreeGrafter"/>
</dbReference>
<name>A0AA88W1U8_9ASTE</name>
<evidence type="ECO:0000256" key="3">
    <source>
        <dbReference type="ARBA" id="ARBA00023180"/>
    </source>
</evidence>
<sequence>MGSANRKAVATLLTMMSVCVAVAMGAVYRVGDSAGWTTIGNIDYDRWASTKTFHVGDTIFKKTAKPMFEYHTQFHNVMQVSHSDYRSCNTTTPIKTYSTGEDSVAIRAPGHYYFLCGFPGHCQAGQKVDIRVPKSPRPAASTSPSPSPARNEHLAPSPAPVENGGSSVIRSNWSFTTVFGLSIAELAFCASGFAY</sequence>
<proteinExistence type="predicted"/>
<dbReference type="GO" id="GO:0046872">
    <property type="term" value="F:metal ion binding"/>
    <property type="evidence" value="ECO:0007669"/>
    <property type="project" value="UniProtKB-KW"/>
</dbReference>
<dbReference type="InterPro" id="IPR028871">
    <property type="entry name" value="BlueCu_1_BS"/>
</dbReference>
<evidence type="ECO:0000256" key="2">
    <source>
        <dbReference type="ARBA" id="ARBA00023008"/>
    </source>
</evidence>
<feature type="chain" id="PRO_5041640909" description="Phytocyanin domain-containing protein" evidence="5">
    <location>
        <begin position="26"/>
        <end position="195"/>
    </location>
</feature>
<evidence type="ECO:0000259" key="6">
    <source>
        <dbReference type="PROSITE" id="PS51485"/>
    </source>
</evidence>
<feature type="region of interest" description="Disordered" evidence="4">
    <location>
        <begin position="133"/>
        <end position="163"/>
    </location>
</feature>
<dbReference type="Pfam" id="PF02298">
    <property type="entry name" value="Cu_bind_like"/>
    <property type="match status" value="1"/>
</dbReference>
<dbReference type="SUPFAM" id="SSF49503">
    <property type="entry name" value="Cupredoxins"/>
    <property type="match status" value="1"/>
</dbReference>
<feature type="signal peptide" evidence="5">
    <location>
        <begin position="1"/>
        <end position="25"/>
    </location>
</feature>
<dbReference type="PANTHER" id="PTHR33021">
    <property type="entry name" value="BLUE COPPER PROTEIN"/>
    <property type="match status" value="1"/>
</dbReference>
<dbReference type="PROSITE" id="PS00196">
    <property type="entry name" value="COPPER_BLUE"/>
    <property type="match status" value="1"/>
</dbReference>
<dbReference type="GO" id="GO:0009055">
    <property type="term" value="F:electron transfer activity"/>
    <property type="evidence" value="ECO:0007669"/>
    <property type="project" value="InterPro"/>
</dbReference>
<gene>
    <name evidence="7" type="ORF">RJ639_005020</name>
</gene>
<dbReference type="FunFam" id="2.60.40.420:FF:000003">
    <property type="entry name" value="Blue copper"/>
    <property type="match status" value="1"/>
</dbReference>
<dbReference type="InterPro" id="IPR003245">
    <property type="entry name" value="Phytocyanin_dom"/>
</dbReference>
<dbReference type="Proteomes" id="UP001188597">
    <property type="component" value="Unassembled WGS sequence"/>
</dbReference>
<dbReference type="Gene3D" id="2.60.40.420">
    <property type="entry name" value="Cupredoxins - blue copper proteins"/>
    <property type="match status" value="1"/>
</dbReference>
<protein>
    <recommendedName>
        <fullName evidence="6">Phytocyanin domain-containing protein</fullName>
    </recommendedName>
</protein>
<keyword evidence="2" id="KW-0186">Copper</keyword>